<proteinExistence type="predicted"/>
<dbReference type="RefSeq" id="WP_188642043.1">
    <property type="nucleotide sequence ID" value="NZ_BMID01000001.1"/>
</dbReference>
<dbReference type="Proteomes" id="UP000603317">
    <property type="component" value="Unassembled WGS sequence"/>
</dbReference>
<reference evidence="3" key="1">
    <citation type="journal article" date="2019" name="Int. J. Syst. Evol. Microbiol.">
        <title>The Global Catalogue of Microorganisms (GCM) 10K type strain sequencing project: providing services to taxonomists for standard genome sequencing and annotation.</title>
        <authorList>
            <consortium name="The Broad Institute Genomics Platform"/>
            <consortium name="The Broad Institute Genome Sequencing Center for Infectious Disease"/>
            <person name="Wu L."/>
            <person name="Ma J."/>
        </authorList>
    </citation>
    <scope>NUCLEOTIDE SEQUENCE [LARGE SCALE GENOMIC DNA]</scope>
    <source>
        <strain evidence="3">CGMCC 1.15297</strain>
    </source>
</reference>
<protein>
    <recommendedName>
        <fullName evidence="4">Cytochrome c biogenesis factor</fullName>
    </recommendedName>
</protein>
<feature type="transmembrane region" description="Helical" evidence="1">
    <location>
        <begin position="6"/>
        <end position="23"/>
    </location>
</feature>
<gene>
    <name evidence="2" type="ORF">GCM10010923_14290</name>
</gene>
<dbReference type="InterPro" id="IPR011990">
    <property type="entry name" value="TPR-like_helical_dom_sf"/>
</dbReference>
<keyword evidence="1" id="KW-0472">Membrane</keyword>
<evidence type="ECO:0000313" key="3">
    <source>
        <dbReference type="Proteomes" id="UP000603317"/>
    </source>
</evidence>
<accession>A0ABQ1FC71</accession>
<evidence type="ECO:0000256" key="1">
    <source>
        <dbReference type="SAM" id="Phobius"/>
    </source>
</evidence>
<keyword evidence="1" id="KW-1133">Transmembrane helix</keyword>
<keyword evidence="1" id="KW-0812">Transmembrane</keyword>
<evidence type="ECO:0000313" key="2">
    <source>
        <dbReference type="EMBL" id="GGA05630.1"/>
    </source>
</evidence>
<evidence type="ECO:0008006" key="4">
    <source>
        <dbReference type="Google" id="ProtNLM"/>
    </source>
</evidence>
<organism evidence="2 3">
    <name type="scientific">Blastomonas marina</name>
    <dbReference type="NCBI Taxonomy" id="1867408"/>
    <lineage>
        <taxon>Bacteria</taxon>
        <taxon>Pseudomonadati</taxon>
        <taxon>Pseudomonadota</taxon>
        <taxon>Alphaproteobacteria</taxon>
        <taxon>Sphingomonadales</taxon>
        <taxon>Sphingomonadaceae</taxon>
        <taxon>Blastomonas</taxon>
    </lineage>
</organism>
<dbReference type="Pfam" id="PF13432">
    <property type="entry name" value="TPR_16"/>
    <property type="match status" value="1"/>
</dbReference>
<dbReference type="SUPFAM" id="SSF48452">
    <property type="entry name" value="TPR-like"/>
    <property type="match status" value="1"/>
</dbReference>
<sequence length="219" mass="23656">MAWIPIILFVVLVMAALVVVLKLERGAWEAVAAALVLGAAGYALQSEPGQAGAPKQLTSEAGYDGAALVEARRQFEDEAISPTREIVTADALARNGRFEYAAGLLNGYLRENPQDSEAWTALGNALFAEAEGNLTEAATEAYRRAAIADEANPAPYFFLGVGWLTAGEFDRVLELWALALERTEEGTPARAVMEARVAQLGMMLERARRMPESPRSETE</sequence>
<name>A0ABQ1FC71_9SPHN</name>
<dbReference type="EMBL" id="BMID01000001">
    <property type="protein sequence ID" value="GGA05630.1"/>
    <property type="molecule type" value="Genomic_DNA"/>
</dbReference>
<keyword evidence="3" id="KW-1185">Reference proteome</keyword>
<comment type="caution">
    <text evidence="2">The sequence shown here is derived from an EMBL/GenBank/DDBJ whole genome shotgun (WGS) entry which is preliminary data.</text>
</comment>
<dbReference type="Gene3D" id="1.25.40.10">
    <property type="entry name" value="Tetratricopeptide repeat domain"/>
    <property type="match status" value="1"/>
</dbReference>